<evidence type="ECO:0000256" key="4">
    <source>
        <dbReference type="ARBA" id="ARBA00022741"/>
    </source>
</evidence>
<evidence type="ECO:0000313" key="12">
    <source>
        <dbReference type="EMBL" id="RLG69994.1"/>
    </source>
</evidence>
<dbReference type="PRINTS" id="PR00982">
    <property type="entry name" value="TRNASYNTHLYS"/>
</dbReference>
<dbReference type="InterPro" id="IPR002313">
    <property type="entry name" value="Lys-tRNA-ligase_II"/>
</dbReference>
<evidence type="ECO:0000256" key="2">
    <source>
        <dbReference type="ARBA" id="ARBA00022598"/>
    </source>
</evidence>
<dbReference type="InterPro" id="IPR044136">
    <property type="entry name" value="Lys-tRNA-ligase_II_N"/>
</dbReference>
<accession>A0A497JGF7</accession>
<evidence type="ECO:0000256" key="3">
    <source>
        <dbReference type="ARBA" id="ARBA00022723"/>
    </source>
</evidence>
<dbReference type="HAMAP" id="MF_00252">
    <property type="entry name" value="Lys_tRNA_synth_class2"/>
    <property type="match status" value="1"/>
</dbReference>
<feature type="domain" description="Aminoacyl-transfer RNA synthetases class-II family profile" evidence="11">
    <location>
        <begin position="195"/>
        <end position="500"/>
    </location>
</feature>
<comment type="caution">
    <text evidence="12">The sequence shown here is derived from an EMBL/GenBank/DDBJ whole genome shotgun (WGS) entry which is preliminary data.</text>
</comment>
<comment type="catalytic activity">
    <reaction evidence="8 9 10">
        <text>tRNA(Lys) + L-lysine + ATP = L-lysyl-tRNA(Lys) + AMP + diphosphate</text>
        <dbReference type="Rhea" id="RHEA:20792"/>
        <dbReference type="Rhea" id="RHEA-COMP:9696"/>
        <dbReference type="Rhea" id="RHEA-COMP:9697"/>
        <dbReference type="ChEBI" id="CHEBI:30616"/>
        <dbReference type="ChEBI" id="CHEBI:32551"/>
        <dbReference type="ChEBI" id="CHEBI:33019"/>
        <dbReference type="ChEBI" id="CHEBI:78442"/>
        <dbReference type="ChEBI" id="CHEBI:78529"/>
        <dbReference type="ChEBI" id="CHEBI:456215"/>
        <dbReference type="EC" id="6.1.1.6"/>
    </reaction>
</comment>
<feature type="binding site" evidence="9">
    <location>
        <position position="416"/>
    </location>
    <ligand>
        <name>Mg(2+)</name>
        <dbReference type="ChEBI" id="CHEBI:18420"/>
        <label>1</label>
    </ligand>
</feature>
<evidence type="ECO:0000313" key="13">
    <source>
        <dbReference type="Proteomes" id="UP000277633"/>
    </source>
</evidence>
<reference evidence="12 13" key="1">
    <citation type="submission" date="2018-06" db="EMBL/GenBank/DDBJ databases">
        <title>Extensive metabolic versatility and redundancy in microbially diverse, dynamic hydrothermal sediments.</title>
        <authorList>
            <person name="Dombrowski N."/>
            <person name="Teske A."/>
            <person name="Baker B.J."/>
        </authorList>
    </citation>
    <scope>NUCLEOTIDE SEQUENCE [LARGE SCALE GENOMIC DNA]</scope>
    <source>
        <strain evidence="12">B9_G13</strain>
    </source>
</reference>
<dbReference type="NCBIfam" id="NF001756">
    <property type="entry name" value="PRK00484.1"/>
    <property type="match status" value="1"/>
</dbReference>
<dbReference type="Proteomes" id="UP000277633">
    <property type="component" value="Unassembled WGS sequence"/>
</dbReference>
<comment type="cofactor">
    <cofactor evidence="9 10">
        <name>Mg(2+)</name>
        <dbReference type="ChEBI" id="CHEBI:18420"/>
    </cofactor>
    <text evidence="9 10">Binds 3 Mg(2+) ions per subunit.</text>
</comment>
<keyword evidence="9" id="KW-0963">Cytoplasm</keyword>
<dbReference type="GO" id="GO:0005829">
    <property type="term" value="C:cytosol"/>
    <property type="evidence" value="ECO:0007669"/>
    <property type="project" value="TreeGrafter"/>
</dbReference>
<dbReference type="InterPro" id="IPR006195">
    <property type="entry name" value="aa-tRNA-synth_II"/>
</dbReference>
<evidence type="ECO:0000256" key="6">
    <source>
        <dbReference type="ARBA" id="ARBA00022917"/>
    </source>
</evidence>
<keyword evidence="2 9" id="KW-0436">Ligase</keyword>
<feature type="binding site" evidence="9">
    <location>
        <position position="423"/>
    </location>
    <ligand>
        <name>Mg(2+)</name>
        <dbReference type="ChEBI" id="CHEBI:18420"/>
        <label>1</label>
    </ligand>
</feature>
<dbReference type="GO" id="GO:0004824">
    <property type="term" value="F:lysine-tRNA ligase activity"/>
    <property type="evidence" value="ECO:0007669"/>
    <property type="project" value="UniProtKB-UniRule"/>
</dbReference>
<dbReference type="EMBL" id="QMWO01000030">
    <property type="protein sequence ID" value="RLG69994.1"/>
    <property type="molecule type" value="Genomic_DNA"/>
</dbReference>
<dbReference type="PANTHER" id="PTHR42918:SF15">
    <property type="entry name" value="LYSINE--TRNA LIGASE, CHLOROPLASTIC_MITOCHONDRIAL"/>
    <property type="match status" value="1"/>
</dbReference>
<keyword evidence="3 9" id="KW-0479">Metal-binding</keyword>
<sequence>MLQKKIEPIIKLNKKEQALLEFDEFKLKKLQEIINLGVNPYAYKFEASESIAEIKERFKDATHEKSKESIKVAGRLYAIRVHGRAIFADIRDSTEKIQIYLREDEIGKEKFALFKELIDTADIIGVEGNIFKTKMGELTVWVSNFELLAKSLNILPEKFHGLQNIERRYRQRYLDLIVNIDVRDIFVKRSKAIHFIRNFLIERGFLEVETPILQPIYGGANARPFETYHNFLEQKLYLRIAPELYLKRLIIGGFEKVFEIAKNFRNESVDTLHNPEFTMVEIYEAYKDYNDMMNLTEQLIASTIKEVCGSYKIKFAEHELNFKPKWPRITMEEAVKKYAKLDVLGSSLEELKELARSKGIAEAENAKNQRELLVLFFEELVEKKLIQPIFVTDFPVEVSPLAKPHRKKEGFTERFELFVNTWELANGFSELNDPLDQKRRFEEQERKRRLGDLEAQRIDYDYINALGYGLPPTGGVGIGIDRLAMIIADKQSIKEVILFPQMKTAGTSRE</sequence>
<dbReference type="AlphaFoldDB" id="A0A497JGF7"/>
<dbReference type="Gene3D" id="2.40.50.140">
    <property type="entry name" value="Nucleic acid-binding proteins"/>
    <property type="match status" value="1"/>
</dbReference>
<dbReference type="Pfam" id="PF01336">
    <property type="entry name" value="tRNA_anti-codon"/>
    <property type="match status" value="1"/>
</dbReference>
<evidence type="ECO:0000256" key="9">
    <source>
        <dbReference type="HAMAP-Rule" id="MF_00252"/>
    </source>
</evidence>
<dbReference type="GO" id="GO:0000049">
    <property type="term" value="F:tRNA binding"/>
    <property type="evidence" value="ECO:0007669"/>
    <property type="project" value="TreeGrafter"/>
</dbReference>
<keyword evidence="4 9" id="KW-0547">Nucleotide-binding</keyword>
<dbReference type="NCBIfam" id="TIGR00499">
    <property type="entry name" value="lysS_bact"/>
    <property type="match status" value="1"/>
</dbReference>
<organism evidence="12 13">
    <name type="scientific">Candidatus Iainarchaeum sp</name>
    <dbReference type="NCBI Taxonomy" id="3101447"/>
    <lineage>
        <taxon>Archaea</taxon>
        <taxon>Candidatus Iainarchaeota</taxon>
        <taxon>Candidatus Iainarchaeia</taxon>
        <taxon>Candidatus Iainarchaeales</taxon>
        <taxon>Candidatus Iainarchaeaceae</taxon>
        <taxon>Candidatus Iainarchaeum</taxon>
    </lineage>
</organism>
<gene>
    <name evidence="9 12" type="primary">lysS</name>
    <name evidence="12" type="ORF">DRO07_01235</name>
</gene>
<keyword evidence="5 9" id="KW-0067">ATP-binding</keyword>
<name>A0A497JGF7_9ARCH</name>
<evidence type="ECO:0000256" key="5">
    <source>
        <dbReference type="ARBA" id="ARBA00022840"/>
    </source>
</evidence>
<dbReference type="SUPFAM" id="SSF50249">
    <property type="entry name" value="Nucleic acid-binding proteins"/>
    <property type="match status" value="1"/>
</dbReference>
<proteinExistence type="inferred from homology"/>
<keyword evidence="9 10" id="KW-0460">Magnesium</keyword>
<evidence type="ECO:0000256" key="7">
    <source>
        <dbReference type="ARBA" id="ARBA00023146"/>
    </source>
</evidence>
<dbReference type="InterPro" id="IPR004364">
    <property type="entry name" value="Aa-tRNA-synt_II"/>
</dbReference>
<keyword evidence="6 9" id="KW-0648">Protein biosynthesis</keyword>
<feature type="binding site" evidence="9">
    <location>
        <position position="423"/>
    </location>
    <ligand>
        <name>Mg(2+)</name>
        <dbReference type="ChEBI" id="CHEBI:18420"/>
        <label>2</label>
    </ligand>
</feature>
<dbReference type="GO" id="GO:0005524">
    <property type="term" value="F:ATP binding"/>
    <property type="evidence" value="ECO:0007669"/>
    <property type="project" value="UniProtKB-UniRule"/>
</dbReference>
<dbReference type="CDD" id="cd00775">
    <property type="entry name" value="LysRS_core"/>
    <property type="match status" value="1"/>
</dbReference>
<dbReference type="Pfam" id="PF00152">
    <property type="entry name" value="tRNA-synt_2"/>
    <property type="match status" value="1"/>
</dbReference>
<evidence type="ECO:0000259" key="11">
    <source>
        <dbReference type="PROSITE" id="PS50862"/>
    </source>
</evidence>
<dbReference type="InterPro" id="IPR045864">
    <property type="entry name" value="aa-tRNA-synth_II/BPL/LPL"/>
</dbReference>
<comment type="subunit">
    <text evidence="9">Homodimer.</text>
</comment>
<dbReference type="SUPFAM" id="SSF55681">
    <property type="entry name" value="Class II aaRS and biotin synthetases"/>
    <property type="match status" value="1"/>
</dbReference>
<dbReference type="InterPro" id="IPR004365">
    <property type="entry name" value="NA-bd_OB_tRNA"/>
</dbReference>
<evidence type="ECO:0000256" key="10">
    <source>
        <dbReference type="RuleBase" id="RU000336"/>
    </source>
</evidence>
<dbReference type="FunFam" id="2.40.50.140:FF:000024">
    <property type="entry name" value="Lysine--tRNA ligase"/>
    <property type="match status" value="1"/>
</dbReference>
<comment type="similarity">
    <text evidence="1 9">Belongs to the class-II aminoacyl-tRNA synthetase family.</text>
</comment>
<dbReference type="EC" id="6.1.1.6" evidence="9"/>
<dbReference type="Gene3D" id="3.30.930.10">
    <property type="entry name" value="Bira Bifunctional Protein, Domain 2"/>
    <property type="match status" value="1"/>
</dbReference>
<dbReference type="InterPro" id="IPR012340">
    <property type="entry name" value="NA-bd_OB-fold"/>
</dbReference>
<evidence type="ECO:0000256" key="1">
    <source>
        <dbReference type="ARBA" id="ARBA00008226"/>
    </source>
</evidence>
<dbReference type="InterPro" id="IPR018149">
    <property type="entry name" value="Lys-tRNA-synth_II_C"/>
</dbReference>
<keyword evidence="7 9" id="KW-0030">Aminoacyl-tRNA synthetase</keyword>
<dbReference type="CDD" id="cd04322">
    <property type="entry name" value="LysRS_N"/>
    <property type="match status" value="1"/>
</dbReference>
<dbReference type="PANTHER" id="PTHR42918">
    <property type="entry name" value="LYSYL-TRNA SYNTHETASE"/>
    <property type="match status" value="1"/>
</dbReference>
<dbReference type="GO" id="GO:0000287">
    <property type="term" value="F:magnesium ion binding"/>
    <property type="evidence" value="ECO:0007669"/>
    <property type="project" value="UniProtKB-UniRule"/>
</dbReference>
<evidence type="ECO:0000256" key="8">
    <source>
        <dbReference type="ARBA" id="ARBA00048573"/>
    </source>
</evidence>
<comment type="subcellular location">
    <subcellularLocation>
        <location evidence="9">Cytoplasm</location>
    </subcellularLocation>
</comment>
<dbReference type="GO" id="GO:0006430">
    <property type="term" value="P:lysyl-tRNA aminoacylation"/>
    <property type="evidence" value="ECO:0007669"/>
    <property type="project" value="UniProtKB-UniRule"/>
</dbReference>
<protein>
    <recommendedName>
        <fullName evidence="9">Lysine--tRNA ligase</fullName>
        <ecNumber evidence="9">6.1.1.6</ecNumber>
    </recommendedName>
    <alternativeName>
        <fullName evidence="9">Lysyl-tRNA synthetase</fullName>
        <shortName evidence="9">LysRS</shortName>
    </alternativeName>
</protein>
<dbReference type="PROSITE" id="PS50862">
    <property type="entry name" value="AA_TRNA_LIGASE_II"/>
    <property type="match status" value="1"/>
</dbReference>